<name>A0ABZ0WLC2_9BURK</name>
<dbReference type="RefSeq" id="WP_114815358.1">
    <property type="nucleotide sequence ID" value="NZ_CP139965.1"/>
</dbReference>
<protein>
    <submittedName>
        <fullName evidence="1">Uncharacterized protein</fullName>
    </submittedName>
</protein>
<sequence length="84" mass="9036">MQILIYVYRGFELTMELKAVCHLAGNTEFKWLPPRAFFAAVSIKGLDVQARSVSPVAVTRDSAAAAVEAAAMQAQSVVDHVLSA</sequence>
<evidence type="ECO:0000313" key="1">
    <source>
        <dbReference type="EMBL" id="WQD78162.1"/>
    </source>
</evidence>
<reference evidence="1 2" key="1">
    <citation type="submission" date="2023-12" db="EMBL/GenBank/DDBJ databases">
        <title>Genome sequencing and assembly of bacterial species from a model synthetic community.</title>
        <authorList>
            <person name="Hogle S.L."/>
        </authorList>
    </citation>
    <scope>NUCLEOTIDE SEQUENCE [LARGE SCALE GENOMIC DNA]</scope>
    <source>
        <strain evidence="1 2">HAMBI 2494</strain>
    </source>
</reference>
<keyword evidence="2" id="KW-1185">Reference proteome</keyword>
<gene>
    <name evidence="1" type="ORF">U0042_00105</name>
</gene>
<dbReference type="Proteomes" id="UP001325479">
    <property type="component" value="Chromosome"/>
</dbReference>
<organism evidence="1 2">
    <name type="scientific">Paraburkholderia kururiensis</name>
    <dbReference type="NCBI Taxonomy" id="984307"/>
    <lineage>
        <taxon>Bacteria</taxon>
        <taxon>Pseudomonadati</taxon>
        <taxon>Pseudomonadota</taxon>
        <taxon>Betaproteobacteria</taxon>
        <taxon>Burkholderiales</taxon>
        <taxon>Burkholderiaceae</taxon>
        <taxon>Paraburkholderia</taxon>
    </lineage>
</organism>
<proteinExistence type="predicted"/>
<accession>A0ABZ0WLC2</accession>
<dbReference type="EMBL" id="CP139965">
    <property type="protein sequence ID" value="WQD78162.1"/>
    <property type="molecule type" value="Genomic_DNA"/>
</dbReference>
<evidence type="ECO:0000313" key="2">
    <source>
        <dbReference type="Proteomes" id="UP001325479"/>
    </source>
</evidence>